<dbReference type="Pfam" id="PF09471">
    <property type="entry name" value="Peptidase_M64"/>
    <property type="match status" value="1"/>
</dbReference>
<dbReference type="EMBL" id="QJKF01000013">
    <property type="protein sequence ID" value="PXX58693.1"/>
    <property type="molecule type" value="Genomic_DNA"/>
</dbReference>
<evidence type="ECO:0000313" key="1">
    <source>
        <dbReference type="EMBL" id="PXX58693.1"/>
    </source>
</evidence>
<dbReference type="Gene3D" id="3.40.390.10">
    <property type="entry name" value="Collagenase (Catalytic Domain)"/>
    <property type="match status" value="1"/>
</dbReference>
<dbReference type="AlphaFoldDB" id="A0A318JWX0"/>
<sequence length="500" mass="54900">MLSARTFLRSHRLGGRLRQPMHQAHQPSLRNWLRTDAAAATVPWIGNSMTTLFQNGPLGVRTTIVVVGDGFGPRDQQAYNQAVDRLLTNGVFARDFFAANRPSFNLLRINLESVDSGVGTRTYNANGTVNQVNRNTALGAFYNGDWAHSWLEDGAETAARLARAVSTWVDEHHLVVVLLNNPGVGGRGGRGRATLAVGETWDTVAHEFGHALGGLGDEYHRRDNWFTRQDEPNEPNLTININRATLKWAADIHATTPIPTGGDDYKFPKPSWWNDTRDVGLFEGGGGDFARGIFRPVVNCRMRSNVPAFCPVCERAMATHLVPRRQIAAVSESGHERTEPAVEAGENDSYLRLLVRMQHGELTIVEAHEVDGPLRQLDTISAGYAHELFLGDRRISVGSHPDVGVDRSFSTIGPEGPRPHRIEQPDAFDFVVRVPTADLRGTDSPHLTLNLISVNAPFTIAADNAFLPDSPPLDASLIATTYTLAAADLPESLRRIIETE</sequence>
<dbReference type="GO" id="GO:0008237">
    <property type="term" value="F:metallopeptidase activity"/>
    <property type="evidence" value="ECO:0007669"/>
    <property type="project" value="InterPro"/>
</dbReference>
<dbReference type="OrthoDB" id="4523226at2"/>
<protein>
    <submittedName>
        <fullName evidence="1">IgA peptidase M64</fullName>
    </submittedName>
</protein>
<dbReference type="InterPro" id="IPR024079">
    <property type="entry name" value="MetalloPept_cat_dom_sf"/>
</dbReference>
<dbReference type="InterPro" id="IPR019026">
    <property type="entry name" value="Peptidase_M64_IgA"/>
</dbReference>
<comment type="caution">
    <text evidence="1">The sequence shown here is derived from an EMBL/GenBank/DDBJ whole genome shotgun (WGS) entry which is preliminary data.</text>
</comment>
<keyword evidence="2" id="KW-1185">Reference proteome</keyword>
<proteinExistence type="predicted"/>
<gene>
    <name evidence="1" type="ORF">DFR70_11328</name>
</gene>
<dbReference type="Proteomes" id="UP000247569">
    <property type="component" value="Unassembled WGS sequence"/>
</dbReference>
<evidence type="ECO:0000313" key="2">
    <source>
        <dbReference type="Proteomes" id="UP000247569"/>
    </source>
</evidence>
<accession>A0A318JWX0</accession>
<name>A0A318JWX0_9NOCA</name>
<organism evidence="1 2">
    <name type="scientific">Nocardia tenerifensis</name>
    <dbReference type="NCBI Taxonomy" id="228006"/>
    <lineage>
        <taxon>Bacteria</taxon>
        <taxon>Bacillati</taxon>
        <taxon>Actinomycetota</taxon>
        <taxon>Actinomycetes</taxon>
        <taxon>Mycobacteriales</taxon>
        <taxon>Nocardiaceae</taxon>
        <taxon>Nocardia</taxon>
    </lineage>
</organism>
<reference evidence="1 2" key="1">
    <citation type="submission" date="2018-05" db="EMBL/GenBank/DDBJ databases">
        <title>Genomic Encyclopedia of Type Strains, Phase IV (KMG-IV): sequencing the most valuable type-strain genomes for metagenomic binning, comparative biology and taxonomic classification.</title>
        <authorList>
            <person name="Goeker M."/>
        </authorList>
    </citation>
    <scope>NUCLEOTIDE SEQUENCE [LARGE SCALE GENOMIC DNA]</scope>
    <source>
        <strain evidence="1 2">DSM 44704</strain>
    </source>
</reference>